<dbReference type="OrthoDB" id="3496539at2759"/>
<feature type="domain" description="Auxiliary Activity family 9 catalytic" evidence="2">
    <location>
        <begin position="2"/>
        <end position="119"/>
    </location>
</feature>
<keyword evidence="1" id="KW-1015">Disulfide bond</keyword>
<evidence type="ECO:0000259" key="2">
    <source>
        <dbReference type="Pfam" id="PF03443"/>
    </source>
</evidence>
<comment type="subcellular location">
    <subcellularLocation>
        <location evidence="1">Secreted</location>
    </subcellularLocation>
</comment>
<dbReference type="GO" id="GO:0008810">
    <property type="term" value="F:cellulase activity"/>
    <property type="evidence" value="ECO:0007669"/>
    <property type="project" value="UniProtKB-UniRule"/>
</dbReference>
<name>A0A6A5V6L0_9PLEO</name>
<accession>A0A6A5V6L0</accession>
<keyword evidence="1" id="KW-0136">Cellulose degradation</keyword>
<dbReference type="GO" id="GO:0030245">
    <property type="term" value="P:cellulose catabolic process"/>
    <property type="evidence" value="ECO:0007669"/>
    <property type="project" value="UniProtKB-UniRule"/>
</dbReference>
<comment type="domain">
    <text evidence="1">Has a modular structure: an endo-beta-1,4-glucanase catalytic module at the N-terminus, a linker rich in serines and threonines, and a C-terminal carbohydrate-binding module (CBM).</text>
</comment>
<dbReference type="GO" id="GO:0005576">
    <property type="term" value="C:extracellular region"/>
    <property type="evidence" value="ECO:0007669"/>
    <property type="project" value="UniProtKB-SubCell"/>
</dbReference>
<keyword evidence="1" id="KW-0964">Secreted</keyword>
<keyword evidence="4" id="KW-1185">Reference proteome</keyword>
<evidence type="ECO:0000256" key="1">
    <source>
        <dbReference type="RuleBase" id="RU368122"/>
    </source>
</evidence>
<evidence type="ECO:0000313" key="4">
    <source>
        <dbReference type="Proteomes" id="UP000800036"/>
    </source>
</evidence>
<sequence length="124" mass="13695">MFLSSVPEGTDIKTYDGSGEWVKIFTLGVEFRIDPTATEPMPSPFWLPFHDGKLSPKIPRQTPPGKYLLRIHQNWAGALPGQIYPPCAHIEVTPDPEVKPNLLPKGVKIPEALCAECPGESFLT</sequence>
<reference evidence="3" key="1">
    <citation type="journal article" date="2020" name="Stud. Mycol.">
        <title>101 Dothideomycetes genomes: a test case for predicting lifestyles and emergence of pathogens.</title>
        <authorList>
            <person name="Haridas S."/>
            <person name="Albert R."/>
            <person name="Binder M."/>
            <person name="Bloem J."/>
            <person name="Labutti K."/>
            <person name="Salamov A."/>
            <person name="Andreopoulos B."/>
            <person name="Baker S."/>
            <person name="Barry K."/>
            <person name="Bills G."/>
            <person name="Bluhm B."/>
            <person name="Cannon C."/>
            <person name="Castanera R."/>
            <person name="Culley D."/>
            <person name="Daum C."/>
            <person name="Ezra D."/>
            <person name="Gonzalez J."/>
            <person name="Henrissat B."/>
            <person name="Kuo A."/>
            <person name="Liang C."/>
            <person name="Lipzen A."/>
            <person name="Lutzoni F."/>
            <person name="Magnuson J."/>
            <person name="Mondo S."/>
            <person name="Nolan M."/>
            <person name="Ohm R."/>
            <person name="Pangilinan J."/>
            <person name="Park H.-J."/>
            <person name="Ramirez L."/>
            <person name="Alfaro M."/>
            <person name="Sun H."/>
            <person name="Tritt A."/>
            <person name="Yoshinaga Y."/>
            <person name="Zwiers L.-H."/>
            <person name="Turgeon B."/>
            <person name="Goodwin S."/>
            <person name="Spatafora J."/>
            <person name="Crous P."/>
            <person name="Grigoriev I."/>
        </authorList>
    </citation>
    <scope>NUCLEOTIDE SEQUENCE</scope>
    <source>
        <strain evidence="3">CBS 107.79</strain>
    </source>
</reference>
<dbReference type="EC" id="1.14.99.56" evidence="1"/>
<organism evidence="3 4">
    <name type="scientific">Bimuria novae-zelandiae CBS 107.79</name>
    <dbReference type="NCBI Taxonomy" id="1447943"/>
    <lineage>
        <taxon>Eukaryota</taxon>
        <taxon>Fungi</taxon>
        <taxon>Dikarya</taxon>
        <taxon>Ascomycota</taxon>
        <taxon>Pezizomycotina</taxon>
        <taxon>Dothideomycetes</taxon>
        <taxon>Pleosporomycetidae</taxon>
        <taxon>Pleosporales</taxon>
        <taxon>Massarineae</taxon>
        <taxon>Didymosphaeriaceae</taxon>
        <taxon>Bimuria</taxon>
    </lineage>
</organism>
<dbReference type="Pfam" id="PF03443">
    <property type="entry name" value="AA9"/>
    <property type="match status" value="1"/>
</dbReference>
<comment type="catalytic activity">
    <reaction evidence="1">
        <text>[(1-&gt;4)-beta-D-glucosyl]n+m + reduced acceptor + O2 = 4-dehydro-beta-D-glucosyl-[(1-&gt;4)-beta-D-glucosyl]n-1 + [(1-&gt;4)-beta-D-glucosyl]m + acceptor + H2O.</text>
        <dbReference type="EC" id="1.14.99.56"/>
    </reaction>
</comment>
<dbReference type="AlphaFoldDB" id="A0A6A5V6L0"/>
<keyword evidence="1" id="KW-0119">Carbohydrate metabolism</keyword>
<dbReference type="GO" id="GO:0030248">
    <property type="term" value="F:cellulose binding"/>
    <property type="evidence" value="ECO:0007669"/>
    <property type="project" value="UniProtKB-UniRule"/>
</dbReference>
<comment type="function">
    <text evidence="1">Lytic polysaccharide monooxygenase (LMPO) that depolymerizes crystalline and amorphous polysaccharides via the oxidation of scissile alpha- or beta-(1-4)-glycosidic bonds, yielding C1 and/or C4 oxidation products. Catalysis by LPMOs requires the reduction of the active-site copper from Cu(II) to Cu(I) by a reducing agent and H(2)O(2) or O(2) as a cosubstrate.</text>
</comment>
<dbReference type="Gene3D" id="2.70.50.70">
    <property type="match status" value="1"/>
</dbReference>
<dbReference type="InterPro" id="IPR005103">
    <property type="entry name" value="AA9_LPMO"/>
</dbReference>
<keyword evidence="1" id="KW-0624">Polysaccharide degradation</keyword>
<protein>
    <recommendedName>
        <fullName evidence="1">AA9 family lytic polysaccharide monooxygenase</fullName>
        <ecNumber evidence="1">1.14.99.56</ecNumber>
    </recommendedName>
    <alternativeName>
        <fullName evidence="1">Endo-beta-1,4-glucanase</fullName>
    </alternativeName>
    <alternativeName>
        <fullName evidence="1">Glycosyl hydrolase 61 family protein</fullName>
    </alternativeName>
</protein>
<proteinExistence type="predicted"/>
<evidence type="ECO:0000313" key="3">
    <source>
        <dbReference type="EMBL" id="KAF1970636.1"/>
    </source>
</evidence>
<gene>
    <name evidence="3" type="ORF">BU23DRAFT_205702</name>
</gene>
<dbReference type="Proteomes" id="UP000800036">
    <property type="component" value="Unassembled WGS sequence"/>
</dbReference>
<dbReference type="EMBL" id="ML976699">
    <property type="protein sequence ID" value="KAF1970636.1"/>
    <property type="molecule type" value="Genomic_DNA"/>
</dbReference>